<organism evidence="1 2">
    <name type="scientific">Pistacia atlantica</name>
    <dbReference type="NCBI Taxonomy" id="434234"/>
    <lineage>
        <taxon>Eukaryota</taxon>
        <taxon>Viridiplantae</taxon>
        <taxon>Streptophyta</taxon>
        <taxon>Embryophyta</taxon>
        <taxon>Tracheophyta</taxon>
        <taxon>Spermatophyta</taxon>
        <taxon>Magnoliopsida</taxon>
        <taxon>eudicotyledons</taxon>
        <taxon>Gunneridae</taxon>
        <taxon>Pentapetalae</taxon>
        <taxon>rosids</taxon>
        <taxon>malvids</taxon>
        <taxon>Sapindales</taxon>
        <taxon>Anacardiaceae</taxon>
        <taxon>Pistacia</taxon>
    </lineage>
</organism>
<protein>
    <submittedName>
        <fullName evidence="1">Uncharacterized protein</fullName>
    </submittedName>
</protein>
<sequence>MQAMASGLIPVETYISLPFLLLVPLFLFVLKHKFSKNQVSIRLPPGPKPWPIIGNLPLIGDKPHVSMAQISKAYGPLISIRLGTQVVIVGSSPAAAAAILKTHDRELSGRHVPHVSFAREPEYNRDSIAWTFECSEEWKNFRNLMRNELFGSKIVDGQSHIREKKVSEMVKFLGSKDGQIVPIREVLFVNTFNSLSNIYLSKDFLAFGGVESRRMSGLVRDMMELWTAPNISDLYPILAGLDLQGLRRKADECVKKMCGIWDSTIIERRERRSGDHPNKNRDFLDVLLDSGFSDEQISFVFVELLAAVSDSTTSTVEWALAELLKNPETIAAVLAAGVVLAVVLFALLGIG</sequence>
<dbReference type="Proteomes" id="UP001164250">
    <property type="component" value="Chromosome 4"/>
</dbReference>
<proteinExistence type="predicted"/>
<evidence type="ECO:0000313" key="2">
    <source>
        <dbReference type="Proteomes" id="UP001164250"/>
    </source>
</evidence>
<evidence type="ECO:0000313" key="1">
    <source>
        <dbReference type="EMBL" id="KAJ0099851.1"/>
    </source>
</evidence>
<reference evidence="2" key="1">
    <citation type="journal article" date="2023" name="G3 (Bethesda)">
        <title>Genome assembly and association tests identify interacting loci associated with vigor, precocity, and sex in interspecific pistachio rootstocks.</title>
        <authorList>
            <person name="Palmer W."/>
            <person name="Jacygrad E."/>
            <person name="Sagayaradj S."/>
            <person name="Cavanaugh K."/>
            <person name="Han R."/>
            <person name="Bertier L."/>
            <person name="Beede B."/>
            <person name="Kafkas S."/>
            <person name="Golino D."/>
            <person name="Preece J."/>
            <person name="Michelmore R."/>
        </authorList>
    </citation>
    <scope>NUCLEOTIDE SEQUENCE [LARGE SCALE GENOMIC DNA]</scope>
</reference>
<name>A0ACC1BLJ1_9ROSI</name>
<dbReference type="EMBL" id="CM047900">
    <property type="protein sequence ID" value="KAJ0099851.1"/>
    <property type="molecule type" value="Genomic_DNA"/>
</dbReference>
<accession>A0ACC1BLJ1</accession>
<gene>
    <name evidence="1" type="ORF">Patl1_20076</name>
</gene>
<comment type="caution">
    <text evidence="1">The sequence shown here is derived from an EMBL/GenBank/DDBJ whole genome shotgun (WGS) entry which is preliminary data.</text>
</comment>
<keyword evidence="2" id="KW-1185">Reference proteome</keyword>